<feature type="domain" description="ZAD" evidence="10">
    <location>
        <begin position="3"/>
        <end position="78"/>
    </location>
</feature>
<keyword evidence="3" id="KW-0677">Repeat</keyword>
<reference evidence="11 12" key="1">
    <citation type="journal article" date="2007" name="Nature">
        <title>Evolution of genes and genomes on the Drosophila phylogeny.</title>
        <authorList>
            <consortium name="Drosophila 12 Genomes Consortium"/>
            <person name="Clark A.G."/>
            <person name="Eisen M.B."/>
            <person name="Smith D.R."/>
            <person name="Bergman C.M."/>
            <person name="Oliver B."/>
            <person name="Markow T.A."/>
            <person name="Kaufman T.C."/>
            <person name="Kellis M."/>
            <person name="Gelbart W."/>
            <person name="Iyer V.N."/>
            <person name="Pollard D.A."/>
            <person name="Sackton T.B."/>
            <person name="Larracuente A.M."/>
            <person name="Singh N.D."/>
            <person name="Abad J.P."/>
            <person name="Abt D.N."/>
            <person name="Adryan B."/>
            <person name="Aguade M."/>
            <person name="Akashi H."/>
            <person name="Anderson W.W."/>
            <person name="Aquadro C.F."/>
            <person name="Ardell D.H."/>
            <person name="Arguello R."/>
            <person name="Artieri C.G."/>
            <person name="Barbash D.A."/>
            <person name="Barker D."/>
            <person name="Barsanti P."/>
            <person name="Batterham P."/>
            <person name="Batzoglou S."/>
            <person name="Begun D."/>
            <person name="Bhutkar A."/>
            <person name="Blanco E."/>
            <person name="Bosak S.A."/>
            <person name="Bradley R.K."/>
            <person name="Brand A.D."/>
            <person name="Brent M.R."/>
            <person name="Brooks A.N."/>
            <person name="Brown R.H."/>
            <person name="Butlin R.K."/>
            <person name="Caggese C."/>
            <person name="Calvi B.R."/>
            <person name="Bernardo de Carvalho A."/>
            <person name="Caspi A."/>
            <person name="Castrezana S."/>
            <person name="Celniker S.E."/>
            <person name="Chang J.L."/>
            <person name="Chapple C."/>
            <person name="Chatterji S."/>
            <person name="Chinwalla A."/>
            <person name="Civetta A."/>
            <person name="Clifton S.W."/>
            <person name="Comeron J.M."/>
            <person name="Costello J.C."/>
            <person name="Coyne J.A."/>
            <person name="Daub J."/>
            <person name="David R.G."/>
            <person name="Delcher A.L."/>
            <person name="Delehaunty K."/>
            <person name="Do C.B."/>
            <person name="Ebling H."/>
            <person name="Edwards K."/>
            <person name="Eickbush T."/>
            <person name="Evans J.D."/>
            <person name="Filipski A."/>
            <person name="Findeiss S."/>
            <person name="Freyhult E."/>
            <person name="Fulton L."/>
            <person name="Fulton R."/>
            <person name="Garcia A.C."/>
            <person name="Gardiner A."/>
            <person name="Garfield D.A."/>
            <person name="Garvin B.E."/>
            <person name="Gibson G."/>
            <person name="Gilbert D."/>
            <person name="Gnerre S."/>
            <person name="Godfrey J."/>
            <person name="Good R."/>
            <person name="Gotea V."/>
            <person name="Gravely B."/>
            <person name="Greenberg A.J."/>
            <person name="Griffiths-Jones S."/>
            <person name="Gross S."/>
            <person name="Guigo R."/>
            <person name="Gustafson E.A."/>
            <person name="Haerty W."/>
            <person name="Hahn M.W."/>
            <person name="Halligan D.L."/>
            <person name="Halpern A.L."/>
            <person name="Halter G.M."/>
            <person name="Han M.V."/>
            <person name="Heger A."/>
            <person name="Hillier L."/>
            <person name="Hinrichs A.S."/>
            <person name="Holmes I."/>
            <person name="Hoskins R.A."/>
            <person name="Hubisz M.J."/>
            <person name="Hultmark D."/>
            <person name="Huntley M.A."/>
            <person name="Jaffe D.B."/>
            <person name="Jagadeeshan S."/>
            <person name="Jeck W.R."/>
            <person name="Johnson J."/>
            <person name="Jones C.D."/>
            <person name="Jordan W.C."/>
            <person name="Karpen G.H."/>
            <person name="Kataoka E."/>
            <person name="Keightley P.D."/>
            <person name="Kheradpour P."/>
            <person name="Kirkness E.F."/>
            <person name="Koerich L.B."/>
            <person name="Kristiansen K."/>
            <person name="Kudrna D."/>
            <person name="Kulathinal R.J."/>
            <person name="Kumar S."/>
            <person name="Kwok R."/>
            <person name="Lander E."/>
            <person name="Langley C.H."/>
            <person name="Lapoint R."/>
            <person name="Lazzaro B.P."/>
            <person name="Lee S.J."/>
            <person name="Levesque L."/>
            <person name="Li R."/>
            <person name="Lin C.F."/>
            <person name="Lin M.F."/>
            <person name="Lindblad-Toh K."/>
            <person name="Llopart A."/>
            <person name="Long M."/>
            <person name="Low L."/>
            <person name="Lozovsky E."/>
            <person name="Lu J."/>
            <person name="Luo M."/>
            <person name="Machado C.A."/>
            <person name="Makalowski W."/>
            <person name="Marzo M."/>
            <person name="Matsuda M."/>
            <person name="Matzkin L."/>
            <person name="McAllister B."/>
            <person name="McBride C.S."/>
            <person name="McKernan B."/>
            <person name="McKernan K."/>
            <person name="Mendez-Lago M."/>
            <person name="Minx P."/>
            <person name="Mollenhauer M.U."/>
            <person name="Montooth K."/>
            <person name="Mount S.M."/>
            <person name="Mu X."/>
            <person name="Myers E."/>
            <person name="Negre B."/>
            <person name="Newfeld S."/>
            <person name="Nielsen R."/>
            <person name="Noor M.A."/>
            <person name="O'Grady P."/>
            <person name="Pachter L."/>
            <person name="Papaceit M."/>
            <person name="Parisi M.J."/>
            <person name="Parisi M."/>
            <person name="Parts L."/>
            <person name="Pedersen J.S."/>
            <person name="Pesole G."/>
            <person name="Phillippy A.M."/>
            <person name="Ponting C.P."/>
            <person name="Pop M."/>
            <person name="Porcelli D."/>
            <person name="Powell J.R."/>
            <person name="Prohaska S."/>
            <person name="Pruitt K."/>
            <person name="Puig M."/>
            <person name="Quesneville H."/>
            <person name="Ram K.R."/>
            <person name="Rand D."/>
            <person name="Rasmussen M.D."/>
            <person name="Reed L.K."/>
            <person name="Reenan R."/>
            <person name="Reily A."/>
            <person name="Remington K.A."/>
            <person name="Rieger T.T."/>
            <person name="Ritchie M.G."/>
            <person name="Robin C."/>
            <person name="Rogers Y.H."/>
            <person name="Rohde C."/>
            <person name="Rozas J."/>
            <person name="Rubenfield M.J."/>
            <person name="Ruiz A."/>
            <person name="Russo S."/>
            <person name="Salzberg S.L."/>
            <person name="Sanchez-Gracia A."/>
            <person name="Saranga D.J."/>
            <person name="Sato H."/>
            <person name="Schaeffer S.W."/>
            <person name="Schatz M.C."/>
            <person name="Schlenke T."/>
            <person name="Schwartz R."/>
            <person name="Segarra C."/>
            <person name="Singh R.S."/>
            <person name="Sirot L."/>
            <person name="Sirota M."/>
            <person name="Sisneros N.B."/>
            <person name="Smith C.D."/>
            <person name="Smith T.F."/>
            <person name="Spieth J."/>
            <person name="Stage D.E."/>
            <person name="Stark A."/>
            <person name="Stephan W."/>
            <person name="Strausberg R.L."/>
            <person name="Strempel S."/>
            <person name="Sturgill D."/>
            <person name="Sutton G."/>
            <person name="Sutton G.G."/>
            <person name="Tao W."/>
            <person name="Teichmann S."/>
            <person name="Tobari Y.N."/>
            <person name="Tomimura Y."/>
            <person name="Tsolas J.M."/>
            <person name="Valente V.L."/>
            <person name="Venter E."/>
            <person name="Venter J.C."/>
            <person name="Vicario S."/>
            <person name="Vieira F.G."/>
            <person name="Vilella A.J."/>
            <person name="Villasante A."/>
            <person name="Walenz B."/>
            <person name="Wang J."/>
            <person name="Wasserman M."/>
            <person name="Watts T."/>
            <person name="Wilson D."/>
            <person name="Wilson R.K."/>
            <person name="Wing R.A."/>
            <person name="Wolfner M.F."/>
            <person name="Wong A."/>
            <person name="Wong G.K."/>
            <person name="Wu C.I."/>
            <person name="Wu G."/>
            <person name="Yamamoto D."/>
            <person name="Yang H.P."/>
            <person name="Yang S.P."/>
            <person name="Yorke J.A."/>
            <person name="Yoshida K."/>
            <person name="Zdobnov E."/>
            <person name="Zhang P."/>
            <person name="Zhang Y."/>
            <person name="Zimin A.V."/>
            <person name="Baldwin J."/>
            <person name="Abdouelleil A."/>
            <person name="Abdulkadir J."/>
            <person name="Abebe A."/>
            <person name="Abera B."/>
            <person name="Abreu J."/>
            <person name="Acer S.C."/>
            <person name="Aftuck L."/>
            <person name="Alexander A."/>
            <person name="An P."/>
            <person name="Anderson E."/>
            <person name="Anderson S."/>
            <person name="Arachi H."/>
            <person name="Azer M."/>
            <person name="Bachantsang P."/>
            <person name="Barry A."/>
            <person name="Bayul T."/>
            <person name="Berlin A."/>
            <person name="Bessette D."/>
            <person name="Bloom T."/>
            <person name="Blye J."/>
            <person name="Boguslavskiy L."/>
            <person name="Bonnet C."/>
            <person name="Boukhgalter B."/>
            <person name="Bourzgui I."/>
            <person name="Brown A."/>
            <person name="Cahill P."/>
            <person name="Channer S."/>
            <person name="Cheshatsang Y."/>
            <person name="Chuda L."/>
            <person name="Citroen M."/>
            <person name="Collymore A."/>
            <person name="Cooke P."/>
            <person name="Costello M."/>
            <person name="D'Aco K."/>
            <person name="Daza R."/>
            <person name="De Haan G."/>
            <person name="DeGray S."/>
            <person name="DeMaso C."/>
            <person name="Dhargay N."/>
            <person name="Dooley K."/>
            <person name="Dooley E."/>
            <person name="Doricent M."/>
            <person name="Dorje P."/>
            <person name="Dorjee K."/>
            <person name="Dupes A."/>
            <person name="Elong R."/>
            <person name="Falk J."/>
            <person name="Farina A."/>
            <person name="Faro S."/>
            <person name="Ferguson D."/>
            <person name="Fisher S."/>
            <person name="Foley C.D."/>
            <person name="Franke A."/>
            <person name="Friedrich D."/>
            <person name="Gadbois L."/>
            <person name="Gearin G."/>
            <person name="Gearin C.R."/>
            <person name="Giannoukos G."/>
            <person name="Goode T."/>
            <person name="Graham J."/>
            <person name="Grandbois E."/>
            <person name="Grewal S."/>
            <person name="Gyaltsen K."/>
            <person name="Hafez N."/>
            <person name="Hagos B."/>
            <person name="Hall J."/>
            <person name="Henson C."/>
            <person name="Hollinger A."/>
            <person name="Honan T."/>
            <person name="Huard M.D."/>
            <person name="Hughes L."/>
            <person name="Hurhula B."/>
            <person name="Husby M.E."/>
            <person name="Kamat A."/>
            <person name="Kanga B."/>
            <person name="Kashin S."/>
            <person name="Khazanovich D."/>
            <person name="Kisner P."/>
            <person name="Lance K."/>
            <person name="Lara M."/>
            <person name="Lee W."/>
            <person name="Lennon N."/>
            <person name="Letendre F."/>
            <person name="LeVine R."/>
            <person name="Lipovsky A."/>
            <person name="Liu X."/>
            <person name="Liu J."/>
            <person name="Liu S."/>
            <person name="Lokyitsang T."/>
            <person name="Lokyitsang Y."/>
            <person name="Lubonja R."/>
            <person name="Lui A."/>
            <person name="MacDonald P."/>
            <person name="Magnisalis V."/>
            <person name="Maru K."/>
            <person name="Matthews C."/>
            <person name="McCusker W."/>
            <person name="McDonough S."/>
            <person name="Mehta T."/>
            <person name="Meldrim J."/>
            <person name="Meneus L."/>
            <person name="Mihai O."/>
            <person name="Mihalev A."/>
            <person name="Mihova T."/>
            <person name="Mittelman R."/>
            <person name="Mlenga V."/>
            <person name="Montmayeur A."/>
            <person name="Mulrain L."/>
            <person name="Navidi A."/>
            <person name="Naylor J."/>
            <person name="Negash T."/>
            <person name="Nguyen T."/>
            <person name="Nguyen N."/>
            <person name="Nicol R."/>
            <person name="Norbu C."/>
            <person name="Norbu N."/>
            <person name="Novod N."/>
            <person name="O'Neill B."/>
            <person name="Osman S."/>
            <person name="Markiewicz E."/>
            <person name="Oyono O.L."/>
            <person name="Patti C."/>
            <person name="Phunkhang P."/>
            <person name="Pierre F."/>
            <person name="Priest M."/>
            <person name="Raghuraman S."/>
            <person name="Rege F."/>
            <person name="Reyes R."/>
            <person name="Rise C."/>
            <person name="Rogov P."/>
            <person name="Ross K."/>
            <person name="Ryan E."/>
            <person name="Settipalli S."/>
            <person name="Shea T."/>
            <person name="Sherpa N."/>
            <person name="Shi L."/>
            <person name="Shih D."/>
            <person name="Sparrow T."/>
            <person name="Spaulding J."/>
            <person name="Stalker J."/>
            <person name="Stange-Thomann N."/>
            <person name="Stavropoulos S."/>
            <person name="Stone C."/>
            <person name="Strader C."/>
            <person name="Tesfaye S."/>
            <person name="Thomson T."/>
            <person name="Thoulutsang Y."/>
            <person name="Thoulutsang D."/>
            <person name="Topham K."/>
            <person name="Topping I."/>
            <person name="Tsamla T."/>
            <person name="Vassiliev H."/>
            <person name="Vo A."/>
            <person name="Wangchuk T."/>
            <person name="Wangdi T."/>
            <person name="Weiand M."/>
            <person name="Wilkinson J."/>
            <person name="Wilson A."/>
            <person name="Yadav S."/>
            <person name="Young G."/>
            <person name="Yu Q."/>
            <person name="Zembek L."/>
            <person name="Zhong D."/>
            <person name="Zimmer A."/>
            <person name="Zwirko Z."/>
            <person name="Jaffe D.B."/>
            <person name="Alvarez P."/>
            <person name="Brockman W."/>
            <person name="Butler J."/>
            <person name="Chin C."/>
            <person name="Gnerre S."/>
            <person name="Grabherr M."/>
            <person name="Kleber M."/>
            <person name="Mauceli E."/>
            <person name="MacCallum I."/>
        </authorList>
    </citation>
    <scope>NUCLEOTIDE SEQUENCE [LARGE SCALE GENOMIC DNA]</scope>
    <source>
        <strain evidence="12">Tucson 15287-2541.00</strain>
    </source>
</reference>
<dbReference type="InterPro" id="IPR013087">
    <property type="entry name" value="Znf_C2H2_type"/>
</dbReference>
<dbReference type="Gene3D" id="3.30.160.60">
    <property type="entry name" value="Classic Zinc Finger"/>
    <property type="match status" value="2"/>
</dbReference>
<keyword evidence="4 7" id="KW-0863">Zinc-finger</keyword>
<dbReference type="AlphaFoldDB" id="B4JYX3"/>
<dbReference type="PROSITE" id="PS51915">
    <property type="entry name" value="ZAD"/>
    <property type="match status" value="1"/>
</dbReference>
<feature type="binding site" evidence="8">
    <location>
        <position position="51"/>
    </location>
    <ligand>
        <name>Zn(2+)</name>
        <dbReference type="ChEBI" id="CHEBI:29105"/>
    </ligand>
</feature>
<feature type="binding site" evidence="8">
    <location>
        <position position="5"/>
    </location>
    <ligand>
        <name>Zn(2+)</name>
        <dbReference type="ChEBI" id="CHEBI:29105"/>
    </ligand>
</feature>
<evidence type="ECO:0000259" key="9">
    <source>
        <dbReference type="PROSITE" id="PS50157"/>
    </source>
</evidence>
<dbReference type="GO" id="GO:0008270">
    <property type="term" value="F:zinc ion binding"/>
    <property type="evidence" value="ECO:0007669"/>
    <property type="project" value="UniProtKB-UniRule"/>
</dbReference>
<dbReference type="PhylomeDB" id="B4JYX3"/>
<evidence type="ECO:0000256" key="5">
    <source>
        <dbReference type="ARBA" id="ARBA00022833"/>
    </source>
</evidence>
<dbReference type="eggNOG" id="KOG1721">
    <property type="taxonomic scope" value="Eukaryota"/>
</dbReference>
<feature type="binding site" evidence="8">
    <location>
        <position position="54"/>
    </location>
    <ligand>
        <name>Zn(2+)</name>
        <dbReference type="ChEBI" id="CHEBI:29105"/>
    </ligand>
</feature>
<dbReference type="OrthoDB" id="3176202at2759"/>
<dbReference type="InParanoid" id="B4JYX3"/>
<evidence type="ECO:0000313" key="11">
    <source>
        <dbReference type="EMBL" id="EDV98588.1"/>
    </source>
</evidence>
<evidence type="ECO:0000256" key="8">
    <source>
        <dbReference type="PROSITE-ProRule" id="PRU01263"/>
    </source>
</evidence>
<dbReference type="Proteomes" id="UP000001070">
    <property type="component" value="Unassembled WGS sequence"/>
</dbReference>
<dbReference type="SMART" id="SM00868">
    <property type="entry name" value="zf-AD"/>
    <property type="match status" value="1"/>
</dbReference>
<dbReference type="EMBL" id="CH916378">
    <property type="protein sequence ID" value="EDV98588.1"/>
    <property type="molecule type" value="Genomic_DNA"/>
</dbReference>
<gene>
    <name evidence="11" type="primary">Dgri\GH22314</name>
    <name evidence="11" type="ORF">Dgri_GH22314</name>
</gene>
<dbReference type="GO" id="GO:0005634">
    <property type="term" value="C:nucleus"/>
    <property type="evidence" value="ECO:0007669"/>
    <property type="project" value="UniProtKB-SubCell"/>
</dbReference>
<evidence type="ECO:0000256" key="6">
    <source>
        <dbReference type="ARBA" id="ARBA00023242"/>
    </source>
</evidence>
<evidence type="ECO:0000259" key="10">
    <source>
        <dbReference type="PROSITE" id="PS51915"/>
    </source>
</evidence>
<evidence type="ECO:0000313" key="12">
    <source>
        <dbReference type="Proteomes" id="UP000001070"/>
    </source>
</evidence>
<dbReference type="OMA" id="ICTCCHL"/>
<keyword evidence="12" id="KW-1185">Reference proteome</keyword>
<dbReference type="Pfam" id="PF07776">
    <property type="entry name" value="zf-AD"/>
    <property type="match status" value="1"/>
</dbReference>
<dbReference type="SMR" id="B4JYX3"/>
<evidence type="ECO:0000256" key="4">
    <source>
        <dbReference type="ARBA" id="ARBA00022771"/>
    </source>
</evidence>
<keyword evidence="5 8" id="KW-0862">Zinc</keyword>
<dbReference type="HOGENOM" id="CLU_002678_94_3_1"/>
<evidence type="ECO:0000256" key="2">
    <source>
        <dbReference type="ARBA" id="ARBA00022723"/>
    </source>
</evidence>
<dbReference type="SUPFAM" id="SSF57667">
    <property type="entry name" value="beta-beta-alpha zinc fingers"/>
    <property type="match status" value="1"/>
</dbReference>
<dbReference type="KEGG" id="dgr:6569920"/>
<protein>
    <submittedName>
        <fullName evidence="11">GH22314</fullName>
    </submittedName>
</protein>
<keyword evidence="6" id="KW-0539">Nucleus</keyword>
<dbReference type="Gene3D" id="3.40.1800.20">
    <property type="match status" value="1"/>
</dbReference>
<organism evidence="12">
    <name type="scientific">Drosophila grimshawi</name>
    <name type="common">Hawaiian fruit fly</name>
    <name type="synonym">Idiomyia grimshawi</name>
    <dbReference type="NCBI Taxonomy" id="7222"/>
    <lineage>
        <taxon>Eukaryota</taxon>
        <taxon>Metazoa</taxon>
        <taxon>Ecdysozoa</taxon>
        <taxon>Arthropoda</taxon>
        <taxon>Hexapoda</taxon>
        <taxon>Insecta</taxon>
        <taxon>Pterygota</taxon>
        <taxon>Neoptera</taxon>
        <taxon>Endopterygota</taxon>
        <taxon>Diptera</taxon>
        <taxon>Brachycera</taxon>
        <taxon>Muscomorpha</taxon>
        <taxon>Ephydroidea</taxon>
        <taxon>Drosophilidae</taxon>
        <taxon>Drosophila</taxon>
        <taxon>Hawaiian Drosophila</taxon>
    </lineage>
</organism>
<feature type="binding site" evidence="8">
    <location>
        <position position="8"/>
    </location>
    <ligand>
        <name>Zn(2+)</name>
        <dbReference type="ChEBI" id="CHEBI:29105"/>
    </ligand>
</feature>
<dbReference type="SMART" id="SM00355">
    <property type="entry name" value="ZnF_C2H2"/>
    <property type="match status" value="3"/>
</dbReference>
<dbReference type="SUPFAM" id="SSF57716">
    <property type="entry name" value="Glucocorticoid receptor-like (DNA-binding domain)"/>
    <property type="match status" value="1"/>
</dbReference>
<dbReference type="InterPro" id="IPR012934">
    <property type="entry name" value="Znf_AD"/>
</dbReference>
<keyword evidence="2 8" id="KW-0479">Metal-binding</keyword>
<sequence length="333" mass="37719">MSIQCRTCADNIFNPNAKNIFEQDDNEILLNIETLTGIRLYEERNMPTHICTCCHLELYHSMVFRERCIRTQQFLKNGKPKAKFDPLKAAHKDILVANASANRPLCVKIKDEHISSTSDPTVSNQQYSSQCRLLRGRKQTPENCKDSYDSSPAQAASVEMTQQIPEDMVNLEAADRFNDSPTSSLHNSTSMDELHNAFGEISDFQEEISPASSPMEGSSIAPLSSALNDSVTTNTISSSKKGKKINAKPTADPKVFICDLCGHQSSNQKNLQIHILRHKGEKNFECEECGLKHYSKYLLQLHIRVKHRGEMPFSCRYCEQRFFSGSTRQRHEQ</sequence>
<name>B4JYX3_DROGR</name>
<feature type="domain" description="C2H2-type" evidence="9">
    <location>
        <begin position="256"/>
        <end position="283"/>
    </location>
</feature>
<evidence type="ECO:0000256" key="1">
    <source>
        <dbReference type="ARBA" id="ARBA00004123"/>
    </source>
</evidence>
<proteinExistence type="predicted"/>
<evidence type="ECO:0000256" key="3">
    <source>
        <dbReference type="ARBA" id="ARBA00022737"/>
    </source>
</evidence>
<evidence type="ECO:0000256" key="7">
    <source>
        <dbReference type="PROSITE-ProRule" id="PRU00042"/>
    </source>
</evidence>
<dbReference type="PANTHER" id="PTHR24394">
    <property type="entry name" value="ZINC FINGER PROTEIN"/>
    <property type="match status" value="1"/>
</dbReference>
<dbReference type="Pfam" id="PF00096">
    <property type="entry name" value="zf-C2H2"/>
    <property type="match status" value="1"/>
</dbReference>
<dbReference type="PANTHER" id="PTHR24394:SF29">
    <property type="entry name" value="MYONEURIN"/>
    <property type="match status" value="1"/>
</dbReference>
<feature type="domain" description="C2H2-type" evidence="9">
    <location>
        <begin position="284"/>
        <end position="312"/>
    </location>
</feature>
<accession>B4JYX3</accession>
<dbReference type="PROSITE" id="PS50157">
    <property type="entry name" value="ZINC_FINGER_C2H2_2"/>
    <property type="match status" value="2"/>
</dbReference>
<dbReference type="InterPro" id="IPR036236">
    <property type="entry name" value="Znf_C2H2_sf"/>
</dbReference>
<comment type="subcellular location">
    <subcellularLocation>
        <location evidence="1">Nucleus</location>
    </subcellularLocation>
</comment>
<dbReference type="GO" id="GO:0000981">
    <property type="term" value="F:DNA-binding transcription factor activity, RNA polymerase II-specific"/>
    <property type="evidence" value="ECO:0007669"/>
    <property type="project" value="TreeGrafter"/>
</dbReference>